<evidence type="ECO:0000256" key="5">
    <source>
        <dbReference type="ARBA" id="ARBA00022989"/>
    </source>
</evidence>
<proteinExistence type="predicted"/>
<dbReference type="InterPro" id="IPR004681">
    <property type="entry name" value="TRAP_DctM"/>
</dbReference>
<feature type="transmembrane region" description="Helical" evidence="7">
    <location>
        <begin position="136"/>
        <end position="160"/>
    </location>
</feature>
<feature type="domain" description="TRAP C4-dicarboxylate transport system permease DctM subunit" evidence="8">
    <location>
        <begin position="7"/>
        <end position="426"/>
    </location>
</feature>
<dbReference type="PIRSF" id="PIRSF006066">
    <property type="entry name" value="HI0050"/>
    <property type="match status" value="1"/>
</dbReference>
<keyword evidence="5 7" id="KW-1133">Transmembrane helix</keyword>
<evidence type="ECO:0000256" key="4">
    <source>
        <dbReference type="ARBA" id="ARBA00022692"/>
    </source>
</evidence>
<organism evidence="9 10">
    <name type="scientific">Sediminitomix flava</name>
    <dbReference type="NCBI Taxonomy" id="379075"/>
    <lineage>
        <taxon>Bacteria</taxon>
        <taxon>Pseudomonadati</taxon>
        <taxon>Bacteroidota</taxon>
        <taxon>Cytophagia</taxon>
        <taxon>Cytophagales</taxon>
        <taxon>Flammeovirgaceae</taxon>
        <taxon>Sediminitomix</taxon>
    </lineage>
</organism>
<name>A0A315ZGX3_SEDFL</name>
<reference evidence="9 10" key="1">
    <citation type="submission" date="2018-03" db="EMBL/GenBank/DDBJ databases">
        <title>Genomic Encyclopedia of Archaeal and Bacterial Type Strains, Phase II (KMG-II): from individual species to whole genera.</title>
        <authorList>
            <person name="Goeker M."/>
        </authorList>
    </citation>
    <scope>NUCLEOTIDE SEQUENCE [LARGE SCALE GENOMIC DNA]</scope>
    <source>
        <strain evidence="9 10">DSM 28229</strain>
    </source>
</reference>
<dbReference type="AlphaFoldDB" id="A0A315ZGX3"/>
<protein>
    <submittedName>
        <fullName evidence="9">Tripartite ATP-independent transporter DctM subunit</fullName>
    </submittedName>
</protein>
<dbReference type="Pfam" id="PF06808">
    <property type="entry name" value="DctM"/>
    <property type="match status" value="1"/>
</dbReference>
<evidence type="ECO:0000256" key="6">
    <source>
        <dbReference type="ARBA" id="ARBA00023136"/>
    </source>
</evidence>
<dbReference type="OrthoDB" id="9785600at2"/>
<dbReference type="GO" id="GO:0022857">
    <property type="term" value="F:transmembrane transporter activity"/>
    <property type="evidence" value="ECO:0007669"/>
    <property type="project" value="TreeGrafter"/>
</dbReference>
<keyword evidence="10" id="KW-1185">Reference proteome</keyword>
<dbReference type="PANTHER" id="PTHR33362:SF7">
    <property type="entry name" value="SLL1103 PROTEIN"/>
    <property type="match status" value="1"/>
</dbReference>
<feature type="transmembrane region" description="Helical" evidence="7">
    <location>
        <begin position="172"/>
        <end position="196"/>
    </location>
</feature>
<feature type="transmembrane region" description="Helical" evidence="7">
    <location>
        <begin position="95"/>
        <end position="124"/>
    </location>
</feature>
<evidence type="ECO:0000256" key="3">
    <source>
        <dbReference type="ARBA" id="ARBA00022519"/>
    </source>
</evidence>
<dbReference type="EMBL" id="QGDO01000001">
    <property type="protein sequence ID" value="PWJ44419.1"/>
    <property type="molecule type" value="Genomic_DNA"/>
</dbReference>
<evidence type="ECO:0000313" key="10">
    <source>
        <dbReference type="Proteomes" id="UP000245535"/>
    </source>
</evidence>
<feature type="transmembrane region" description="Helical" evidence="7">
    <location>
        <begin position="27"/>
        <end position="44"/>
    </location>
</feature>
<evidence type="ECO:0000256" key="7">
    <source>
        <dbReference type="SAM" id="Phobius"/>
    </source>
</evidence>
<evidence type="ECO:0000313" key="9">
    <source>
        <dbReference type="EMBL" id="PWJ44419.1"/>
    </source>
</evidence>
<keyword evidence="2" id="KW-1003">Cell membrane</keyword>
<feature type="transmembrane region" description="Helical" evidence="7">
    <location>
        <begin position="402"/>
        <end position="424"/>
    </location>
</feature>
<comment type="subcellular location">
    <subcellularLocation>
        <location evidence="1">Cell inner membrane</location>
        <topology evidence="1">Multi-pass membrane protein</topology>
    </subcellularLocation>
</comment>
<feature type="transmembrane region" description="Helical" evidence="7">
    <location>
        <begin position="56"/>
        <end position="75"/>
    </location>
</feature>
<dbReference type="GO" id="GO:0005886">
    <property type="term" value="C:plasma membrane"/>
    <property type="evidence" value="ECO:0007669"/>
    <property type="project" value="UniProtKB-SubCell"/>
</dbReference>
<dbReference type="Proteomes" id="UP000245535">
    <property type="component" value="Unassembled WGS sequence"/>
</dbReference>
<evidence type="ECO:0000256" key="2">
    <source>
        <dbReference type="ARBA" id="ARBA00022475"/>
    </source>
</evidence>
<feature type="transmembrane region" description="Helical" evidence="7">
    <location>
        <begin position="363"/>
        <end position="390"/>
    </location>
</feature>
<feature type="transmembrane region" description="Helical" evidence="7">
    <location>
        <begin position="217"/>
        <end position="241"/>
    </location>
</feature>
<evidence type="ECO:0000259" key="8">
    <source>
        <dbReference type="Pfam" id="PF06808"/>
    </source>
</evidence>
<dbReference type="NCBIfam" id="TIGR00786">
    <property type="entry name" value="dctM"/>
    <property type="match status" value="1"/>
</dbReference>
<keyword evidence="4 7" id="KW-0812">Transmembrane</keyword>
<sequence length="434" mass="46871">MIVLLLFATLFIALLFGYPVAFTLAGVSIIFGYFVFGIDLFYLLPLRIFGTMSNQLLMAVPLFVFMGVMLEKSGIAERLLNIMSLLLGRLRGGLAISVILVGTMLAASTGIVGATVVTMGLLSLPIMLKKGYRPEIATGVIASSGTLGQIIPPSIVLVLLGSVMNVSVGDLFIGAVIPGILLVGLYIAYIFILSIVRPKDIPSISTDALTEFKNQEGFVKTIISAFVLPFLLVLAVLGSIFTGIASPTEAAGVGAFVATLLTAFEKKLNLNILKEVMRETTFLTSMVFLILVGATSFGLVFRGIGGDEILISFIHSSELSPIGFLLIVMLGMFILGFFIDFIEIVFIFMPVVTPIFQAYDMNLVWVAILVSLNLQTSFLTPPFGFSLFYLKGVAPPSVRTSHLYRGIIPFILIQLLVLSIVMFFPEVVTFLGSQ</sequence>
<comment type="caution">
    <text evidence="9">The sequence shown here is derived from an EMBL/GenBank/DDBJ whole genome shotgun (WGS) entry which is preliminary data.</text>
</comment>
<dbReference type="PANTHER" id="PTHR33362">
    <property type="entry name" value="SIALIC ACID TRAP TRANSPORTER PERMEASE PROTEIN SIAT-RELATED"/>
    <property type="match status" value="1"/>
</dbReference>
<evidence type="ECO:0000256" key="1">
    <source>
        <dbReference type="ARBA" id="ARBA00004429"/>
    </source>
</evidence>
<feature type="transmembrane region" description="Helical" evidence="7">
    <location>
        <begin position="322"/>
        <end position="351"/>
    </location>
</feature>
<dbReference type="InterPro" id="IPR010656">
    <property type="entry name" value="DctM"/>
</dbReference>
<accession>A0A315ZGX3</accession>
<gene>
    <name evidence="9" type="ORF">BC781_101778</name>
</gene>
<feature type="transmembrane region" description="Helical" evidence="7">
    <location>
        <begin position="282"/>
        <end position="301"/>
    </location>
</feature>
<dbReference type="RefSeq" id="WP_109615912.1">
    <property type="nucleotide sequence ID" value="NZ_QGDO01000001.1"/>
</dbReference>
<keyword evidence="6 7" id="KW-0472">Membrane</keyword>
<keyword evidence="3" id="KW-0997">Cell inner membrane</keyword>